<keyword evidence="2" id="KW-1185">Reference proteome</keyword>
<gene>
    <name evidence="1" type="ORF">SteCoe_9126</name>
</gene>
<accession>A0A1R2CIJ7</accession>
<dbReference type="AlphaFoldDB" id="A0A1R2CIJ7"/>
<evidence type="ECO:0000313" key="1">
    <source>
        <dbReference type="EMBL" id="OMJ88827.1"/>
    </source>
</evidence>
<evidence type="ECO:0000313" key="2">
    <source>
        <dbReference type="Proteomes" id="UP000187209"/>
    </source>
</evidence>
<sequence>MEDHLKCFKTLLKDCLSENYRIDKNASPDNLSIIDEYTFEDLYEEFKFLVETLLLFKKNVKNVNSALKSSNKENINASHIHLTDLPSYDNSILYNNELKRKLKAIQEKYVERIAKLIKVDRIRITPMPLCASTGKLSKIHSRKPSTFRAINHRHPGAERLDHHKRVLLKTLTSASNNIKFDRRKSAHTRCPTEGAIL</sequence>
<protein>
    <submittedName>
        <fullName evidence="1">Uncharacterized protein</fullName>
    </submittedName>
</protein>
<name>A0A1R2CIJ7_9CILI</name>
<comment type="caution">
    <text evidence="1">The sequence shown here is derived from an EMBL/GenBank/DDBJ whole genome shotgun (WGS) entry which is preliminary data.</text>
</comment>
<proteinExistence type="predicted"/>
<reference evidence="1 2" key="1">
    <citation type="submission" date="2016-11" db="EMBL/GenBank/DDBJ databases">
        <title>The macronuclear genome of Stentor coeruleus: a giant cell with tiny introns.</title>
        <authorList>
            <person name="Slabodnick M."/>
            <person name="Ruby J.G."/>
            <person name="Reiff S.B."/>
            <person name="Swart E.C."/>
            <person name="Gosai S."/>
            <person name="Prabakaran S."/>
            <person name="Witkowska E."/>
            <person name="Larue G.E."/>
            <person name="Fisher S."/>
            <person name="Freeman R.M."/>
            <person name="Gunawardena J."/>
            <person name="Chu W."/>
            <person name="Stover N.A."/>
            <person name="Gregory B.D."/>
            <person name="Nowacki M."/>
            <person name="Derisi J."/>
            <person name="Roy S.W."/>
            <person name="Marshall W.F."/>
            <person name="Sood P."/>
        </authorList>
    </citation>
    <scope>NUCLEOTIDE SEQUENCE [LARGE SCALE GENOMIC DNA]</scope>
    <source>
        <strain evidence="1">WM001</strain>
    </source>
</reference>
<dbReference type="EMBL" id="MPUH01000140">
    <property type="protein sequence ID" value="OMJ88827.1"/>
    <property type="molecule type" value="Genomic_DNA"/>
</dbReference>
<organism evidence="1 2">
    <name type="scientific">Stentor coeruleus</name>
    <dbReference type="NCBI Taxonomy" id="5963"/>
    <lineage>
        <taxon>Eukaryota</taxon>
        <taxon>Sar</taxon>
        <taxon>Alveolata</taxon>
        <taxon>Ciliophora</taxon>
        <taxon>Postciliodesmatophora</taxon>
        <taxon>Heterotrichea</taxon>
        <taxon>Heterotrichida</taxon>
        <taxon>Stentoridae</taxon>
        <taxon>Stentor</taxon>
    </lineage>
</organism>
<dbReference type="Proteomes" id="UP000187209">
    <property type="component" value="Unassembled WGS sequence"/>
</dbReference>